<dbReference type="GO" id="GO:0005524">
    <property type="term" value="F:ATP binding"/>
    <property type="evidence" value="ECO:0007669"/>
    <property type="project" value="UniProtKB-UniRule"/>
</dbReference>
<dbReference type="PANTHER" id="PTHR24346:SF76">
    <property type="entry name" value="NON-SPECIFIC SERINE_THREONINE PROTEIN KINASE"/>
    <property type="match status" value="1"/>
</dbReference>
<dbReference type="InterPro" id="IPR011009">
    <property type="entry name" value="Kinase-like_dom_sf"/>
</dbReference>
<evidence type="ECO:0000256" key="4">
    <source>
        <dbReference type="RuleBase" id="RU000304"/>
    </source>
</evidence>
<organism evidence="7 8">
    <name type="scientific">Wickerhamomyces anomalus (strain ATCC 58044 / CBS 1984 / NCYC 433 / NRRL Y-366-8)</name>
    <name type="common">Yeast</name>
    <name type="synonym">Hansenula anomala</name>
    <dbReference type="NCBI Taxonomy" id="683960"/>
    <lineage>
        <taxon>Eukaryota</taxon>
        <taxon>Fungi</taxon>
        <taxon>Dikarya</taxon>
        <taxon>Ascomycota</taxon>
        <taxon>Saccharomycotina</taxon>
        <taxon>Saccharomycetes</taxon>
        <taxon>Phaffomycetales</taxon>
        <taxon>Wickerhamomycetaceae</taxon>
        <taxon>Wickerhamomyces</taxon>
    </lineage>
</organism>
<feature type="binding site" evidence="3">
    <location>
        <position position="110"/>
    </location>
    <ligand>
        <name>ATP</name>
        <dbReference type="ChEBI" id="CHEBI:30616"/>
    </ligand>
</feature>
<keyword evidence="8" id="KW-1185">Reference proteome</keyword>
<evidence type="ECO:0000259" key="6">
    <source>
        <dbReference type="PROSITE" id="PS50011"/>
    </source>
</evidence>
<keyword evidence="1 3" id="KW-0547">Nucleotide-binding</keyword>
<name>A0A1E3NUA8_WICAA</name>
<reference evidence="7 8" key="1">
    <citation type="journal article" date="2016" name="Proc. Natl. Acad. Sci. U.S.A.">
        <title>Comparative genomics of biotechnologically important yeasts.</title>
        <authorList>
            <person name="Riley R."/>
            <person name="Haridas S."/>
            <person name="Wolfe K.H."/>
            <person name="Lopes M.R."/>
            <person name="Hittinger C.T."/>
            <person name="Goeker M."/>
            <person name="Salamov A.A."/>
            <person name="Wisecaver J.H."/>
            <person name="Long T.M."/>
            <person name="Calvey C.H."/>
            <person name="Aerts A.L."/>
            <person name="Barry K.W."/>
            <person name="Choi C."/>
            <person name="Clum A."/>
            <person name="Coughlan A.Y."/>
            <person name="Deshpande S."/>
            <person name="Douglass A.P."/>
            <person name="Hanson S.J."/>
            <person name="Klenk H.-P."/>
            <person name="LaButti K.M."/>
            <person name="Lapidus A."/>
            <person name="Lindquist E.A."/>
            <person name="Lipzen A.M."/>
            <person name="Meier-Kolthoff J.P."/>
            <person name="Ohm R.A."/>
            <person name="Otillar R.P."/>
            <person name="Pangilinan J.L."/>
            <person name="Peng Y."/>
            <person name="Rokas A."/>
            <person name="Rosa C.A."/>
            <person name="Scheuner C."/>
            <person name="Sibirny A.A."/>
            <person name="Slot J.C."/>
            <person name="Stielow J.B."/>
            <person name="Sun H."/>
            <person name="Kurtzman C.P."/>
            <person name="Blackwell M."/>
            <person name="Grigoriev I.V."/>
            <person name="Jeffries T.W."/>
        </authorList>
    </citation>
    <scope>NUCLEOTIDE SEQUENCE [LARGE SCALE GENOMIC DNA]</scope>
    <source>
        <strain evidence="8">ATCC 58044 / CBS 1984 / NCYC 433 / NRRL Y-366-8</strain>
    </source>
</reference>
<dbReference type="InterPro" id="IPR000719">
    <property type="entry name" value="Prot_kinase_dom"/>
</dbReference>
<keyword evidence="4" id="KW-0418">Kinase</keyword>
<evidence type="ECO:0000256" key="1">
    <source>
        <dbReference type="ARBA" id="ARBA00022741"/>
    </source>
</evidence>
<gene>
    <name evidence="7" type="ORF">WICANDRAFT_36779</name>
</gene>
<dbReference type="CDD" id="cd13994">
    <property type="entry name" value="STKc_HAL4_like"/>
    <property type="match status" value="1"/>
</dbReference>
<dbReference type="InterPro" id="IPR017441">
    <property type="entry name" value="Protein_kinase_ATP_BS"/>
</dbReference>
<dbReference type="PANTHER" id="PTHR24346">
    <property type="entry name" value="MAP/MICROTUBULE AFFINITY-REGULATING KINASE"/>
    <property type="match status" value="1"/>
</dbReference>
<evidence type="ECO:0000256" key="2">
    <source>
        <dbReference type="ARBA" id="ARBA00022840"/>
    </source>
</evidence>
<dbReference type="Proteomes" id="UP000094112">
    <property type="component" value="Unassembled WGS sequence"/>
</dbReference>
<proteinExistence type="inferred from homology"/>
<dbReference type="RefSeq" id="XP_019035932.1">
    <property type="nucleotide sequence ID" value="XM_019182473.1"/>
</dbReference>
<dbReference type="EMBL" id="KV454215">
    <property type="protein sequence ID" value="ODQ56725.1"/>
    <property type="molecule type" value="Genomic_DNA"/>
</dbReference>
<keyword evidence="4" id="KW-0723">Serine/threonine-protein kinase</keyword>
<dbReference type="STRING" id="683960.A0A1E3NUA8"/>
<evidence type="ECO:0000313" key="7">
    <source>
        <dbReference type="EMBL" id="ODQ56725.1"/>
    </source>
</evidence>
<dbReference type="GO" id="GO:0000226">
    <property type="term" value="P:microtubule cytoskeleton organization"/>
    <property type="evidence" value="ECO:0007669"/>
    <property type="project" value="TreeGrafter"/>
</dbReference>
<feature type="compositionally biased region" description="Acidic residues" evidence="5">
    <location>
        <begin position="8"/>
        <end position="33"/>
    </location>
</feature>
<dbReference type="PROSITE" id="PS00107">
    <property type="entry name" value="PROTEIN_KINASE_ATP"/>
    <property type="match status" value="1"/>
</dbReference>
<dbReference type="GO" id="GO:0005737">
    <property type="term" value="C:cytoplasm"/>
    <property type="evidence" value="ECO:0007669"/>
    <property type="project" value="TreeGrafter"/>
</dbReference>
<feature type="domain" description="Protein kinase" evidence="6">
    <location>
        <begin position="77"/>
        <end position="357"/>
    </location>
</feature>
<keyword evidence="2 3" id="KW-0067">ATP-binding</keyword>
<evidence type="ECO:0000256" key="5">
    <source>
        <dbReference type="SAM" id="MobiDB-lite"/>
    </source>
</evidence>
<dbReference type="Pfam" id="PF00069">
    <property type="entry name" value="Pkinase"/>
    <property type="match status" value="1"/>
</dbReference>
<keyword evidence="4" id="KW-0808">Transferase</keyword>
<dbReference type="GO" id="GO:0035556">
    <property type="term" value="P:intracellular signal transduction"/>
    <property type="evidence" value="ECO:0007669"/>
    <property type="project" value="TreeGrafter"/>
</dbReference>
<feature type="region of interest" description="Disordered" evidence="5">
    <location>
        <begin position="1"/>
        <end position="47"/>
    </location>
</feature>
<dbReference type="AlphaFoldDB" id="A0A1E3NUA8"/>
<protein>
    <recommendedName>
        <fullName evidence="6">Protein kinase domain-containing protein</fullName>
    </recommendedName>
</protein>
<evidence type="ECO:0000313" key="8">
    <source>
        <dbReference type="Proteomes" id="UP000094112"/>
    </source>
</evidence>
<dbReference type="OrthoDB" id="6513151at2759"/>
<evidence type="ECO:0000256" key="3">
    <source>
        <dbReference type="PROSITE-ProRule" id="PRU10141"/>
    </source>
</evidence>
<dbReference type="PROSITE" id="PS50011">
    <property type="entry name" value="PROTEIN_KINASE_DOM"/>
    <property type="match status" value="1"/>
</dbReference>
<accession>A0A1E3NUA8</accession>
<dbReference type="InterPro" id="IPR008271">
    <property type="entry name" value="Ser/Thr_kinase_AS"/>
</dbReference>
<dbReference type="SUPFAM" id="SSF56112">
    <property type="entry name" value="Protein kinase-like (PK-like)"/>
    <property type="match status" value="1"/>
</dbReference>
<dbReference type="Gene3D" id="1.10.510.10">
    <property type="entry name" value="Transferase(Phosphotransferase) domain 1"/>
    <property type="match status" value="1"/>
</dbReference>
<sequence length="372" mass="41481">MQSSKLEDDSEENSEDGGSNSEDESEEEDDQDADEKPTSAAIGDPQLRLINRLVEQINNDEDPSISTKNYKLTDKYGKPQGIIGKGAYGLVKLVSKTDSATKKEIYYAVKELKKKDKEDSNHFSTRLTSEFVISNALNHMNIVKTIDLMKNSSGAYSEIMEYCSAGDLYSLILATNGEGLHYLEADCFMKQIMRGLSYMHSKGVAHCDLKPENILLTTSGVAKISDFGTSAVFRTAWEKECHFSSGACGSEPYVAPEEFAVKEYDPRYVDVWSAGVVYLTMSTGGYVWEIAKDDDDGLYEKYLASRPRDGKAGTFEPIETIKSGAYYKSRKGVLYGMLDPNPKTRLTSQEVLKSSWLQHTVLCEAVQSEYHF</sequence>
<dbReference type="PROSITE" id="PS00108">
    <property type="entry name" value="PROTEIN_KINASE_ST"/>
    <property type="match status" value="1"/>
</dbReference>
<dbReference type="SMART" id="SM00220">
    <property type="entry name" value="S_TKc"/>
    <property type="match status" value="1"/>
</dbReference>
<dbReference type="GeneID" id="30199719"/>
<dbReference type="GO" id="GO:0004674">
    <property type="term" value="F:protein serine/threonine kinase activity"/>
    <property type="evidence" value="ECO:0007669"/>
    <property type="project" value="UniProtKB-KW"/>
</dbReference>
<comment type="similarity">
    <text evidence="4">Belongs to the protein kinase superfamily.</text>
</comment>